<comment type="caution">
    <text evidence="7">The sequence shown here is derived from an EMBL/GenBank/DDBJ whole genome shotgun (WGS) entry which is preliminary data.</text>
</comment>
<name>A0AAE1X190_9LAMI</name>
<dbReference type="InterPro" id="IPR036576">
    <property type="entry name" value="WRKY_dom_sf"/>
</dbReference>
<organism evidence="7 8">
    <name type="scientific">Sesamum angolense</name>
    <dbReference type="NCBI Taxonomy" id="2727404"/>
    <lineage>
        <taxon>Eukaryota</taxon>
        <taxon>Viridiplantae</taxon>
        <taxon>Streptophyta</taxon>
        <taxon>Embryophyta</taxon>
        <taxon>Tracheophyta</taxon>
        <taxon>Spermatophyta</taxon>
        <taxon>Magnoliopsida</taxon>
        <taxon>eudicotyledons</taxon>
        <taxon>Gunneridae</taxon>
        <taxon>Pentapetalae</taxon>
        <taxon>asterids</taxon>
        <taxon>lamiids</taxon>
        <taxon>Lamiales</taxon>
        <taxon>Pedaliaceae</taxon>
        <taxon>Sesamum</taxon>
    </lineage>
</organism>
<dbReference type="Gene3D" id="2.20.25.80">
    <property type="entry name" value="WRKY domain"/>
    <property type="match status" value="1"/>
</dbReference>
<dbReference type="SUPFAM" id="SSF118290">
    <property type="entry name" value="WRKY DNA-binding domain"/>
    <property type="match status" value="1"/>
</dbReference>
<comment type="subcellular location">
    <subcellularLocation>
        <location evidence="1">Nucleus</location>
    </subcellularLocation>
</comment>
<evidence type="ECO:0000256" key="3">
    <source>
        <dbReference type="ARBA" id="ARBA00023125"/>
    </source>
</evidence>
<proteinExistence type="predicted"/>
<gene>
    <name evidence="7" type="ORF">Sango_0715000</name>
</gene>
<dbReference type="GO" id="GO:0003700">
    <property type="term" value="F:DNA-binding transcription factor activity"/>
    <property type="evidence" value="ECO:0007669"/>
    <property type="project" value="InterPro"/>
</dbReference>
<sequence>MDENMLINGGDGYAWRKYGQKDILDSQYPRCYFRCSHKYEGCKATKQVQRIKEEPILYQTTYFNHHTCTVTPRAPPLIPDSDLVDPNLRNFQTGNTSEQEECQSTDPNDPWQEMIGLDSFGYKPIWDPTMEDGGFRLYSCEATELHMEDNQFGDIDNYFHF</sequence>
<evidence type="ECO:0000256" key="2">
    <source>
        <dbReference type="ARBA" id="ARBA00023015"/>
    </source>
</evidence>
<keyword evidence="2" id="KW-0805">Transcription regulation</keyword>
<protein>
    <submittedName>
        <fullName evidence="7">WRKY DNA-binding transcription factor 70</fullName>
    </submittedName>
</protein>
<evidence type="ECO:0000256" key="1">
    <source>
        <dbReference type="ARBA" id="ARBA00004123"/>
    </source>
</evidence>
<dbReference type="SMART" id="SM00774">
    <property type="entry name" value="WRKY"/>
    <property type="match status" value="1"/>
</dbReference>
<accession>A0AAE1X190</accession>
<dbReference type="InterPro" id="IPR003657">
    <property type="entry name" value="WRKY_dom"/>
</dbReference>
<feature type="domain" description="WRKY" evidence="6">
    <location>
        <begin position="11"/>
        <end position="71"/>
    </location>
</feature>
<dbReference type="GO" id="GO:0005634">
    <property type="term" value="C:nucleus"/>
    <property type="evidence" value="ECO:0007669"/>
    <property type="project" value="UniProtKB-SubCell"/>
</dbReference>
<keyword evidence="3 7" id="KW-0238">DNA-binding</keyword>
<dbReference type="GO" id="GO:0043565">
    <property type="term" value="F:sequence-specific DNA binding"/>
    <property type="evidence" value="ECO:0007669"/>
    <property type="project" value="InterPro"/>
</dbReference>
<dbReference type="EMBL" id="JACGWL010000004">
    <property type="protein sequence ID" value="KAK4403464.1"/>
    <property type="molecule type" value="Genomic_DNA"/>
</dbReference>
<keyword evidence="8" id="KW-1185">Reference proteome</keyword>
<reference evidence="7" key="2">
    <citation type="journal article" date="2024" name="Plant">
        <title>Genomic evolution and insights into agronomic trait innovations of Sesamum species.</title>
        <authorList>
            <person name="Miao H."/>
            <person name="Wang L."/>
            <person name="Qu L."/>
            <person name="Liu H."/>
            <person name="Sun Y."/>
            <person name="Le M."/>
            <person name="Wang Q."/>
            <person name="Wei S."/>
            <person name="Zheng Y."/>
            <person name="Lin W."/>
            <person name="Duan Y."/>
            <person name="Cao H."/>
            <person name="Xiong S."/>
            <person name="Wang X."/>
            <person name="Wei L."/>
            <person name="Li C."/>
            <person name="Ma Q."/>
            <person name="Ju M."/>
            <person name="Zhao R."/>
            <person name="Li G."/>
            <person name="Mu C."/>
            <person name="Tian Q."/>
            <person name="Mei H."/>
            <person name="Zhang T."/>
            <person name="Gao T."/>
            <person name="Zhang H."/>
        </authorList>
    </citation>
    <scope>NUCLEOTIDE SEQUENCE</scope>
    <source>
        <strain evidence="7">K16</strain>
    </source>
</reference>
<evidence type="ECO:0000313" key="8">
    <source>
        <dbReference type="Proteomes" id="UP001289374"/>
    </source>
</evidence>
<dbReference type="PANTHER" id="PTHR31282">
    <property type="entry name" value="WRKY TRANSCRIPTION FACTOR 21-RELATED"/>
    <property type="match status" value="1"/>
</dbReference>
<evidence type="ECO:0000256" key="4">
    <source>
        <dbReference type="ARBA" id="ARBA00023163"/>
    </source>
</evidence>
<reference evidence="7" key="1">
    <citation type="submission" date="2020-06" db="EMBL/GenBank/DDBJ databases">
        <authorList>
            <person name="Li T."/>
            <person name="Hu X."/>
            <person name="Zhang T."/>
            <person name="Song X."/>
            <person name="Zhang H."/>
            <person name="Dai N."/>
            <person name="Sheng W."/>
            <person name="Hou X."/>
            <person name="Wei L."/>
        </authorList>
    </citation>
    <scope>NUCLEOTIDE SEQUENCE</scope>
    <source>
        <strain evidence="7">K16</strain>
        <tissue evidence="7">Leaf</tissue>
    </source>
</reference>
<keyword evidence="5" id="KW-0539">Nucleus</keyword>
<dbReference type="PROSITE" id="PS50811">
    <property type="entry name" value="WRKY"/>
    <property type="match status" value="1"/>
</dbReference>
<dbReference type="Proteomes" id="UP001289374">
    <property type="component" value="Unassembled WGS sequence"/>
</dbReference>
<dbReference type="InterPro" id="IPR044810">
    <property type="entry name" value="WRKY_plant"/>
</dbReference>
<evidence type="ECO:0000313" key="7">
    <source>
        <dbReference type="EMBL" id="KAK4403464.1"/>
    </source>
</evidence>
<evidence type="ECO:0000256" key="5">
    <source>
        <dbReference type="ARBA" id="ARBA00023242"/>
    </source>
</evidence>
<keyword evidence="4" id="KW-0804">Transcription</keyword>
<dbReference type="AlphaFoldDB" id="A0AAE1X190"/>
<dbReference type="Pfam" id="PF03106">
    <property type="entry name" value="WRKY"/>
    <property type="match status" value="1"/>
</dbReference>
<evidence type="ECO:0000259" key="6">
    <source>
        <dbReference type="PROSITE" id="PS50811"/>
    </source>
</evidence>